<evidence type="ECO:0000313" key="2">
    <source>
        <dbReference type="Proteomes" id="UP000094068"/>
    </source>
</evidence>
<protein>
    <recommendedName>
        <fullName evidence="3">Nucleoside 2-deoxyribosyltransferase</fullName>
    </recommendedName>
</protein>
<dbReference type="STRING" id="903984.BCR21_08475"/>
<reference evidence="2" key="1">
    <citation type="submission" date="2016-09" db="EMBL/GenBank/DDBJ databases">
        <authorList>
            <person name="Gulvik C.A."/>
        </authorList>
    </citation>
    <scope>NUCLEOTIDE SEQUENCE [LARGE SCALE GENOMIC DNA]</scope>
    <source>
        <strain evidence="2">DSM 23328</strain>
    </source>
</reference>
<dbReference type="SUPFAM" id="SSF52309">
    <property type="entry name" value="N-(deoxy)ribosyltransferase-like"/>
    <property type="match status" value="1"/>
</dbReference>
<sequence>MKTNVCFFASPINENASNFKGHTDLLFGYIEDTFAKNHLGFELAKIGLSDDHPQTEQKVHDNIEKADLIITDLSSHDPNIYYELGYAKALKKRVIQIQNKHFDSLSFDLGHAVVLYDTTTDEGINQFKKDILKAVKSPTTDNTPLSFYAENDVEISGRIDDQGIVEN</sequence>
<dbReference type="Proteomes" id="UP000094068">
    <property type="component" value="Unassembled WGS sequence"/>
</dbReference>
<dbReference type="RefSeq" id="WP_069646097.1">
    <property type="nucleotide sequence ID" value="NZ_MIJZ01000013.1"/>
</dbReference>
<dbReference type="OrthoDB" id="9815193at2"/>
<evidence type="ECO:0008006" key="3">
    <source>
        <dbReference type="Google" id="ProtNLM"/>
    </source>
</evidence>
<comment type="caution">
    <text evidence="1">The sequence shown here is derived from an EMBL/GenBank/DDBJ whole genome shotgun (WGS) entry which is preliminary data.</text>
</comment>
<dbReference type="AlphaFoldDB" id="A0A1E5GFF8"/>
<name>A0A1E5GFF8_9ENTE</name>
<accession>A0A1E5GFF8</accession>
<proteinExistence type="predicted"/>
<dbReference type="Gene3D" id="3.40.50.450">
    <property type="match status" value="1"/>
</dbReference>
<organism evidence="1 2">
    <name type="scientific">Enterococcus ureasiticus</name>
    <dbReference type="NCBI Taxonomy" id="903984"/>
    <lineage>
        <taxon>Bacteria</taxon>
        <taxon>Bacillati</taxon>
        <taxon>Bacillota</taxon>
        <taxon>Bacilli</taxon>
        <taxon>Lactobacillales</taxon>
        <taxon>Enterococcaceae</taxon>
        <taxon>Enterococcus</taxon>
    </lineage>
</organism>
<evidence type="ECO:0000313" key="1">
    <source>
        <dbReference type="EMBL" id="OEG11325.1"/>
    </source>
</evidence>
<gene>
    <name evidence="1" type="ORF">BCR21_08475</name>
</gene>
<keyword evidence="2" id="KW-1185">Reference proteome</keyword>
<dbReference type="EMBL" id="MIJZ01000013">
    <property type="protein sequence ID" value="OEG11325.1"/>
    <property type="molecule type" value="Genomic_DNA"/>
</dbReference>